<keyword evidence="1" id="KW-0732">Signal</keyword>
<accession>A0ABU9HMA7</accession>
<evidence type="ECO:0000313" key="3">
    <source>
        <dbReference type="EMBL" id="MEL1240802.1"/>
    </source>
</evidence>
<feature type="domain" description="Ig-like" evidence="2">
    <location>
        <begin position="625"/>
        <end position="697"/>
    </location>
</feature>
<feature type="domain" description="Ig-like" evidence="2">
    <location>
        <begin position="550"/>
        <end position="620"/>
    </location>
</feature>
<evidence type="ECO:0000313" key="4">
    <source>
        <dbReference type="Proteomes" id="UP001398556"/>
    </source>
</evidence>
<sequence>MVKRFWVLVFCICLSFTTAKAQLCTGSLGDPVVKLDFGTGTASHGAALGSGITSYTYSSADFPSDGSYTIESRTNTSGTWWTTTDHTGGGYMMVVNASFSTTDYFYKNTVTGLCPGTTYEFAAWIMNLLVSRDNSPPNITFTIEDTSGTILGTYNTGDIGLSSTAVWKQYGFYFTTPSGVSTVVIRMRNNKVGAAPGNDIALDDITFRACGPTVTSVIQNESTTNLEVCEGESKPITLSGSVSSSAYTTIGYQWQTSTDGGTSWTDISGANSANYTFTSGAAGTFKYRLATADSSNISSSNCRIFSNEITIVVKSGSVAPTFITVQPTCDLPSGTINITTAANTTYSIDGVNYQISGVFSGLAGGDYNVTAKLNSGCASSPVVAHINSVAASSAVPTYSVIQPVICTNPYGTITVTSSNAEYSFDNGQTWQGSNVKTGLIPGDYLVKTRNSSLCETAAATVNIAVPPGYPPTPTVTVIQPDCIVRTGTITVTDIAAAYSFDGGTNWGTANSKNNLVAGTYQVLIKNNLGCSSLVAAEVVINPYVNSEPLPVAVSPQTFCAQDNKTLNDIAISGTNLKWYDASSSGTLLPGTTVLANGVSYYASQTLTTCESERIPVTINIQTTAAPTGNITQDFCSTQNATIGFLEAIGTAIVWYDAAANGTVLESTTPLIDGKTYYASQTLNGCASVNRLAVTVEISTPTLVVNDVADSFCDDLNDGVEIVDLLTYNSLITSDSSTQIRFYTSIAAAQNQNGSNEIVSTNTYNLHTGVTTLYARVDSNDKCYQVVKVVLTLFSNPVIPIADEVSLCENSNVSIDAGAGFDSYLWSTGETTQTVNVSAVGNYSVTVTKNNGAVICSTTHNFSVILSNKATISSVEIVDWTDNQNTITVHLDSSSLGDYEYSLDGIYYQDENVFTGLLSGTYVVNVRDKKGCGETKEIVYILNFPKFFTPNGDGYNDTWAVKLSETEFNLRTRIFDRYGKFLKEFGNTSSWDGTFNGYQLPSDDYWFEVFRENNKIYRGHFALKR</sequence>
<dbReference type="Proteomes" id="UP001398556">
    <property type="component" value="Unassembled WGS sequence"/>
</dbReference>
<dbReference type="Pfam" id="PF13585">
    <property type="entry name" value="CHU_C"/>
    <property type="match status" value="1"/>
</dbReference>
<organism evidence="3 4">
    <name type="scientific">Flavobacterium flavipallidum</name>
    <dbReference type="NCBI Taxonomy" id="3139140"/>
    <lineage>
        <taxon>Bacteria</taxon>
        <taxon>Pseudomonadati</taxon>
        <taxon>Bacteroidota</taxon>
        <taxon>Flavobacteriia</taxon>
        <taxon>Flavobacteriales</taxon>
        <taxon>Flavobacteriaceae</taxon>
        <taxon>Flavobacterium</taxon>
    </lineage>
</organism>
<dbReference type="InterPro" id="IPR026341">
    <property type="entry name" value="T9SS_type_B"/>
</dbReference>
<dbReference type="Gene3D" id="2.60.40.2700">
    <property type="match status" value="1"/>
</dbReference>
<dbReference type="NCBIfam" id="TIGR04131">
    <property type="entry name" value="Bac_Flav_CTERM"/>
    <property type="match status" value="1"/>
</dbReference>
<feature type="chain" id="PRO_5045688149" evidence="1">
    <location>
        <begin position="22"/>
        <end position="1024"/>
    </location>
</feature>
<dbReference type="Pfam" id="PF19081">
    <property type="entry name" value="Ig_7"/>
    <property type="match status" value="2"/>
</dbReference>
<proteinExistence type="predicted"/>
<dbReference type="InterPro" id="IPR044023">
    <property type="entry name" value="Ig_7"/>
</dbReference>
<protein>
    <submittedName>
        <fullName evidence="3">T9SS type B sorting domain-containing protein</fullName>
    </submittedName>
</protein>
<keyword evidence="4" id="KW-1185">Reference proteome</keyword>
<evidence type="ECO:0000259" key="2">
    <source>
        <dbReference type="Pfam" id="PF19081"/>
    </source>
</evidence>
<evidence type="ECO:0000256" key="1">
    <source>
        <dbReference type="SAM" id="SignalP"/>
    </source>
</evidence>
<gene>
    <name evidence="3" type="ORF">AAEO59_07050</name>
</gene>
<dbReference type="RefSeq" id="WP_341700030.1">
    <property type="nucleotide sequence ID" value="NZ_JBBYHU010000010.1"/>
</dbReference>
<dbReference type="EMBL" id="JBBYHU010000010">
    <property type="protein sequence ID" value="MEL1240802.1"/>
    <property type="molecule type" value="Genomic_DNA"/>
</dbReference>
<feature type="signal peptide" evidence="1">
    <location>
        <begin position="1"/>
        <end position="21"/>
    </location>
</feature>
<comment type="caution">
    <text evidence="3">The sequence shown here is derived from an EMBL/GenBank/DDBJ whole genome shotgun (WGS) entry which is preliminary data.</text>
</comment>
<name>A0ABU9HMA7_9FLAO</name>
<dbReference type="Pfam" id="PF22352">
    <property type="entry name" value="K319L-like_PKD"/>
    <property type="match status" value="1"/>
</dbReference>
<reference evidence="3 4" key="1">
    <citation type="submission" date="2024-04" db="EMBL/GenBank/DDBJ databases">
        <title>Flavobacterium sp. DGU99 16S ribosomal RNA gene Genome sequencing and assembly.</title>
        <authorList>
            <person name="Park S."/>
        </authorList>
    </citation>
    <scope>NUCLEOTIDE SEQUENCE [LARGE SCALE GENOMIC DNA]</scope>
    <source>
        <strain evidence="3 4">DGU99</strain>
    </source>
</reference>